<dbReference type="InterPro" id="IPR033116">
    <property type="entry name" value="TRYPSIN_SER"/>
</dbReference>
<dbReference type="PANTHER" id="PTHR24256">
    <property type="entry name" value="TRYPTASE-RELATED"/>
    <property type="match status" value="1"/>
</dbReference>
<dbReference type="InterPro" id="IPR009003">
    <property type="entry name" value="Peptidase_S1_PA"/>
</dbReference>
<dbReference type="InterPro" id="IPR001254">
    <property type="entry name" value="Trypsin_dom"/>
</dbReference>
<name>A0A443SHK0_9ACAR</name>
<dbReference type="Pfam" id="PF00089">
    <property type="entry name" value="Trypsin"/>
    <property type="match status" value="1"/>
</dbReference>
<keyword evidence="3" id="KW-0645">Protease</keyword>
<dbReference type="STRING" id="299467.A0A443SHK0"/>
<dbReference type="AlphaFoldDB" id="A0A443SHK0"/>
<dbReference type="PRINTS" id="PR00722">
    <property type="entry name" value="CHYMOTRYPSIN"/>
</dbReference>
<dbReference type="InterPro" id="IPR018114">
    <property type="entry name" value="TRYPSIN_HIS"/>
</dbReference>
<dbReference type="Gene3D" id="2.40.10.10">
    <property type="entry name" value="Trypsin-like serine proteases"/>
    <property type="match status" value="1"/>
</dbReference>
<dbReference type="FunFam" id="2.40.10.10:FF:000068">
    <property type="entry name" value="transmembrane protease serine 2"/>
    <property type="match status" value="1"/>
</dbReference>
<dbReference type="Proteomes" id="UP000288716">
    <property type="component" value="Unassembled WGS sequence"/>
</dbReference>
<keyword evidence="3" id="KW-0720">Serine protease</keyword>
<dbReference type="OrthoDB" id="6515242at2759"/>
<evidence type="ECO:0000259" key="4">
    <source>
        <dbReference type="PROSITE" id="PS50240"/>
    </source>
</evidence>
<dbReference type="CDD" id="cd00190">
    <property type="entry name" value="Tryp_SPc"/>
    <property type="match status" value="1"/>
</dbReference>
<feature type="domain" description="Peptidase S1" evidence="4">
    <location>
        <begin position="24"/>
        <end position="258"/>
    </location>
</feature>
<dbReference type="InterPro" id="IPR043504">
    <property type="entry name" value="Peptidase_S1_PA_chymotrypsin"/>
</dbReference>
<evidence type="ECO:0000256" key="3">
    <source>
        <dbReference type="RuleBase" id="RU363034"/>
    </source>
</evidence>
<keyword evidence="3" id="KW-0378">Hydrolase</keyword>
<dbReference type="InterPro" id="IPR051487">
    <property type="entry name" value="Ser/Thr_Proteases_Immune/Dev"/>
</dbReference>
<evidence type="ECO:0000313" key="5">
    <source>
        <dbReference type="EMBL" id="RWS26996.1"/>
    </source>
</evidence>
<proteinExistence type="inferred from homology"/>
<accession>A0A443SHK0</accession>
<sequence length="265" mass="29772">MSELPVIQTIHEVICGIENSAKRIVGGTTLLHHKYPWTAYIVGRGNKGWKQCGGTIINDRYIMTAAHCLLGLRQIRVAVGYFKVPLLFHYFNWMFPSFDGFLKTSGVLFHPDFNETYYYSDLALLRLNDRLEYTNNVRPVCLPSNSSLSGQMIVTGWGKTEIKETSRAMVETVISEYPFDQCNEEWDGTLDETQFCAAEVGRDACVGDSGGPITKIIKGRYYVVGIVSFGVATVCGVERNSVHTRVAPFVEWIKEQTKSARSCNE</sequence>
<comment type="similarity">
    <text evidence="2">Belongs to the peptidase S1 family. CLIP subfamily.</text>
</comment>
<gene>
    <name evidence="5" type="ORF">B4U80_10612</name>
</gene>
<protein>
    <submittedName>
        <fullName evidence="5">Seminal fluid protein-like protein</fullName>
    </submittedName>
</protein>
<dbReference type="SUPFAM" id="SSF50494">
    <property type="entry name" value="Trypsin-like serine proteases"/>
    <property type="match status" value="1"/>
</dbReference>
<evidence type="ECO:0000313" key="6">
    <source>
        <dbReference type="Proteomes" id="UP000288716"/>
    </source>
</evidence>
<dbReference type="VEuPathDB" id="VectorBase:LDEU005044"/>
<dbReference type="GO" id="GO:0004252">
    <property type="term" value="F:serine-type endopeptidase activity"/>
    <property type="evidence" value="ECO:0007669"/>
    <property type="project" value="InterPro"/>
</dbReference>
<dbReference type="PROSITE" id="PS00135">
    <property type="entry name" value="TRYPSIN_SER"/>
    <property type="match status" value="1"/>
</dbReference>
<evidence type="ECO:0000256" key="1">
    <source>
        <dbReference type="ARBA" id="ARBA00023157"/>
    </source>
</evidence>
<comment type="caution">
    <text evidence="5">The sequence shown here is derived from an EMBL/GenBank/DDBJ whole genome shotgun (WGS) entry which is preliminary data.</text>
</comment>
<keyword evidence="6" id="KW-1185">Reference proteome</keyword>
<organism evidence="5 6">
    <name type="scientific">Leptotrombidium deliense</name>
    <dbReference type="NCBI Taxonomy" id="299467"/>
    <lineage>
        <taxon>Eukaryota</taxon>
        <taxon>Metazoa</taxon>
        <taxon>Ecdysozoa</taxon>
        <taxon>Arthropoda</taxon>
        <taxon>Chelicerata</taxon>
        <taxon>Arachnida</taxon>
        <taxon>Acari</taxon>
        <taxon>Acariformes</taxon>
        <taxon>Trombidiformes</taxon>
        <taxon>Prostigmata</taxon>
        <taxon>Anystina</taxon>
        <taxon>Parasitengona</taxon>
        <taxon>Trombiculoidea</taxon>
        <taxon>Trombiculidae</taxon>
        <taxon>Leptotrombidium</taxon>
    </lineage>
</organism>
<dbReference type="EMBL" id="NCKV01002325">
    <property type="protein sequence ID" value="RWS26996.1"/>
    <property type="molecule type" value="Genomic_DNA"/>
</dbReference>
<reference evidence="5 6" key="1">
    <citation type="journal article" date="2018" name="Gigascience">
        <title>Genomes of trombidid mites reveal novel predicted allergens and laterally-transferred genes associated with secondary metabolism.</title>
        <authorList>
            <person name="Dong X."/>
            <person name="Chaisiri K."/>
            <person name="Xia D."/>
            <person name="Armstrong S.D."/>
            <person name="Fang Y."/>
            <person name="Donnelly M.J."/>
            <person name="Kadowaki T."/>
            <person name="McGarry J.W."/>
            <person name="Darby A.C."/>
            <person name="Makepeace B.L."/>
        </authorList>
    </citation>
    <scope>NUCLEOTIDE SEQUENCE [LARGE SCALE GENOMIC DNA]</scope>
    <source>
        <strain evidence="5">UoL-UT</strain>
    </source>
</reference>
<keyword evidence="1" id="KW-1015">Disulfide bond</keyword>
<dbReference type="PROSITE" id="PS00134">
    <property type="entry name" value="TRYPSIN_HIS"/>
    <property type="match status" value="1"/>
</dbReference>
<dbReference type="GO" id="GO:0006508">
    <property type="term" value="P:proteolysis"/>
    <property type="evidence" value="ECO:0007669"/>
    <property type="project" value="UniProtKB-KW"/>
</dbReference>
<dbReference type="PROSITE" id="PS50240">
    <property type="entry name" value="TRYPSIN_DOM"/>
    <property type="match status" value="1"/>
</dbReference>
<dbReference type="InterPro" id="IPR001314">
    <property type="entry name" value="Peptidase_S1A"/>
</dbReference>
<evidence type="ECO:0000256" key="2">
    <source>
        <dbReference type="ARBA" id="ARBA00024195"/>
    </source>
</evidence>
<dbReference type="SMART" id="SM00020">
    <property type="entry name" value="Tryp_SPc"/>
    <property type="match status" value="1"/>
</dbReference>